<evidence type="ECO:0000313" key="1">
    <source>
        <dbReference type="EMBL" id="UOO92284.1"/>
    </source>
</evidence>
<accession>A0ABY4EAM4</accession>
<name>A0ABY4EAM4_VITST</name>
<protein>
    <submittedName>
        <fullName evidence="1">Uncharacterized protein</fullName>
    </submittedName>
</protein>
<evidence type="ECO:0000313" key="2">
    <source>
        <dbReference type="Proteomes" id="UP000832034"/>
    </source>
</evidence>
<dbReference type="RefSeq" id="WP_019959249.1">
    <property type="nucleotide sequence ID" value="NZ_CP091512.1"/>
</dbReference>
<gene>
    <name evidence="1" type="ORF">LVJ81_11825</name>
</gene>
<reference evidence="1" key="1">
    <citation type="submission" date="2021-12" db="EMBL/GenBank/DDBJ databases">
        <authorList>
            <person name="Veyrier F.J."/>
        </authorList>
    </citation>
    <scope>NUCLEOTIDE SEQUENCE</scope>
    <source>
        <strain evidence="1">SAG 1488-6</strain>
    </source>
</reference>
<sequence>MSKLVEQTKTLIHGLDTAENSTLSPQQLVEAAWNQQDPRKIAEDLNALMQAMMETPSP</sequence>
<reference evidence="1" key="2">
    <citation type="journal article" date="2022" name="Res Sq">
        <title>Evolution of multicellular longitudinally dividing oral cavity symbionts (Neisseriaceae).</title>
        <authorList>
            <person name="Nyongesa S."/>
            <person name="Weber P."/>
            <person name="Bernet E."/>
            <person name="Pullido F."/>
            <person name="Nieckarz M."/>
            <person name="Delaby M."/>
            <person name="Nieves C."/>
            <person name="Viehboeck T."/>
            <person name="Krause N."/>
            <person name="Rivera-Millot A."/>
            <person name="Nakamura A."/>
            <person name="Vischer N."/>
            <person name="VanNieuwenhze M."/>
            <person name="Brun Y."/>
            <person name="Cava F."/>
            <person name="Bulgheresi S."/>
            <person name="Veyrier F."/>
        </authorList>
    </citation>
    <scope>NUCLEOTIDE SEQUENCE</scope>
    <source>
        <strain evidence="1">SAG 1488-6</strain>
    </source>
</reference>
<proteinExistence type="predicted"/>
<dbReference type="EMBL" id="CP091512">
    <property type="protein sequence ID" value="UOO92284.1"/>
    <property type="molecule type" value="Genomic_DNA"/>
</dbReference>
<dbReference type="Proteomes" id="UP000832034">
    <property type="component" value="Chromosome"/>
</dbReference>
<organism evidence="1 2">
    <name type="scientific">Vitreoscilla stercoraria</name>
    <dbReference type="NCBI Taxonomy" id="61"/>
    <lineage>
        <taxon>Bacteria</taxon>
        <taxon>Pseudomonadati</taxon>
        <taxon>Pseudomonadota</taxon>
        <taxon>Betaproteobacteria</taxon>
        <taxon>Neisseriales</taxon>
        <taxon>Neisseriaceae</taxon>
        <taxon>Vitreoscilla</taxon>
    </lineage>
</organism>
<keyword evidence="2" id="KW-1185">Reference proteome</keyword>